<feature type="transmembrane region" description="Helical" evidence="8">
    <location>
        <begin position="185"/>
        <end position="207"/>
    </location>
</feature>
<evidence type="ECO:0000256" key="6">
    <source>
        <dbReference type="ARBA" id="ARBA00022989"/>
    </source>
</evidence>
<comment type="subcellular location">
    <subcellularLocation>
        <location evidence="2 8">Cell membrane</location>
        <topology evidence="2 8">Multi-pass membrane protein</topology>
    </subcellularLocation>
</comment>
<evidence type="ECO:0000256" key="5">
    <source>
        <dbReference type="ARBA" id="ARBA00022692"/>
    </source>
</evidence>
<dbReference type="Pfam" id="PF04515">
    <property type="entry name" value="Choline_transpo"/>
    <property type="match status" value="1"/>
</dbReference>
<feature type="transmembrane region" description="Helical" evidence="8">
    <location>
        <begin position="153"/>
        <end position="178"/>
    </location>
</feature>
<feature type="transmembrane region" description="Helical" evidence="8">
    <location>
        <begin position="302"/>
        <end position="319"/>
    </location>
</feature>
<sequence>MSGEASSYYNAAGGGGQNGNGGYYNQDLEAGNRNNYNGAYPEANVNDQAPPPGYNEPAAHKGSVHEVPPNGQNGQGGQPGHPQQRMQMDGKQEYEQMFQVKKDNRYKDWWAGALFIAVFAGFTAVSGISLHGYATTRSSTGGGIYGSDSTFGLTTNTIICLIICIAVAVILSVLYMMVARTWTKMLIWVTGILNICMGLATAIYMLYQKYWSGGIVFLVFVVFTIICFISWIPRIPFSVVMLQGSMDVARRHGHVFTVSLIGGILAAAFGVWFSITMVAVYVKYEPGNNEACNASGGGCSQAKVIGLMVFITFAAYWITEWLKNTIHTTIAGIYGSWYFSRDDAHFPRGATRSSARRALTYSFGSISLGSLIVAIINFLRQLCSVAQQQAAGSGDTLASIFFCILGCFISILDWAVQFVNRYAFCHIALYGSSYFTAAKDTWTMIKNRGIDALVNQCLIGPVFSMGATFVAYATALSAYVFLRITDPAYNANGDYTPVILAYAFLVGLQVCNIFTTPISSGVDTIFVAMGWDPRVLMENHHELYQRMVDVYPRVQQAIQNR</sequence>
<feature type="transmembrane region" description="Helical" evidence="8">
    <location>
        <begin position="109"/>
        <end position="133"/>
    </location>
</feature>
<protein>
    <recommendedName>
        <fullName evidence="4 8">Protein PNS1</fullName>
    </recommendedName>
</protein>
<feature type="transmembrane region" description="Helical" evidence="8">
    <location>
        <begin position="396"/>
        <end position="415"/>
    </location>
</feature>
<feature type="transmembrane region" description="Helical" evidence="8">
    <location>
        <begin position="253"/>
        <end position="282"/>
    </location>
</feature>
<feature type="transmembrane region" description="Helical" evidence="8">
    <location>
        <begin position="358"/>
        <end position="376"/>
    </location>
</feature>
<evidence type="ECO:0000256" key="7">
    <source>
        <dbReference type="ARBA" id="ARBA00023136"/>
    </source>
</evidence>
<evidence type="ECO:0000256" key="8">
    <source>
        <dbReference type="RuleBase" id="RU368066"/>
    </source>
</evidence>
<evidence type="ECO:0000256" key="1">
    <source>
        <dbReference type="ARBA" id="ARBA00002957"/>
    </source>
</evidence>
<feature type="transmembrane region" description="Helical" evidence="8">
    <location>
        <begin position="458"/>
        <end position="482"/>
    </location>
</feature>
<name>A0ABR3YQ81_9PEZI</name>
<feature type="compositionally biased region" description="Gly residues" evidence="9">
    <location>
        <begin position="12"/>
        <end position="22"/>
    </location>
</feature>
<evidence type="ECO:0000256" key="9">
    <source>
        <dbReference type="SAM" id="MobiDB-lite"/>
    </source>
</evidence>
<dbReference type="PANTHER" id="PTHR12385">
    <property type="entry name" value="CHOLINE TRANSPORTER-LIKE (SLC FAMILY 44)"/>
    <property type="match status" value="1"/>
</dbReference>
<gene>
    <name evidence="10" type="primary">PNS1</name>
    <name evidence="10" type="ORF">Sste5346_008428</name>
</gene>
<comment type="function">
    <text evidence="1 8">Probably involved in transport through the plasma membrane.</text>
</comment>
<evidence type="ECO:0000256" key="4">
    <source>
        <dbReference type="ARBA" id="ARBA00015388"/>
    </source>
</evidence>
<comment type="caution">
    <text evidence="10">The sequence shown here is derived from an EMBL/GenBank/DDBJ whole genome shotgun (WGS) entry which is preliminary data.</text>
</comment>
<proteinExistence type="inferred from homology"/>
<reference evidence="10 11" key="1">
    <citation type="journal article" date="2024" name="IMA Fungus">
        <title>IMA Genome - F19 : A genome assembly and annotation guide to empower mycologists, including annotated draft genome sequences of Ceratocystis pirilliformis, Diaporthe australafricana, Fusarium ophioides, Paecilomyces lecythidis, and Sporothrix stenoceras.</title>
        <authorList>
            <person name="Aylward J."/>
            <person name="Wilson A.M."/>
            <person name="Visagie C.M."/>
            <person name="Spraker J."/>
            <person name="Barnes I."/>
            <person name="Buitendag C."/>
            <person name="Ceriani C."/>
            <person name="Del Mar Angel L."/>
            <person name="du Plessis D."/>
            <person name="Fuchs T."/>
            <person name="Gasser K."/>
            <person name="Kramer D."/>
            <person name="Li W."/>
            <person name="Munsamy K."/>
            <person name="Piso A."/>
            <person name="Price J.L."/>
            <person name="Sonnekus B."/>
            <person name="Thomas C."/>
            <person name="van der Nest A."/>
            <person name="van Dijk A."/>
            <person name="van Heerden A."/>
            <person name="van Vuuren N."/>
            <person name="Yilmaz N."/>
            <person name="Duong T.A."/>
            <person name="van der Merwe N.A."/>
            <person name="Wingfield M.J."/>
            <person name="Wingfield B.D."/>
        </authorList>
    </citation>
    <scope>NUCLEOTIDE SEQUENCE [LARGE SCALE GENOMIC DNA]</scope>
    <source>
        <strain evidence="10 11">CMW 5346</strain>
    </source>
</reference>
<dbReference type="Proteomes" id="UP001583186">
    <property type="component" value="Unassembled WGS sequence"/>
</dbReference>
<evidence type="ECO:0000313" key="11">
    <source>
        <dbReference type="Proteomes" id="UP001583186"/>
    </source>
</evidence>
<keyword evidence="11" id="KW-1185">Reference proteome</keyword>
<evidence type="ECO:0000256" key="2">
    <source>
        <dbReference type="ARBA" id="ARBA00004651"/>
    </source>
</evidence>
<feature type="region of interest" description="Disordered" evidence="9">
    <location>
        <begin position="1"/>
        <end position="91"/>
    </location>
</feature>
<keyword evidence="6 8" id="KW-1133">Transmembrane helix</keyword>
<accession>A0ABR3YQ81</accession>
<evidence type="ECO:0000313" key="10">
    <source>
        <dbReference type="EMBL" id="KAL1890135.1"/>
    </source>
</evidence>
<dbReference type="PANTHER" id="PTHR12385:SF4">
    <property type="entry name" value="PROTEIN PNS1"/>
    <property type="match status" value="1"/>
</dbReference>
<dbReference type="InterPro" id="IPR007603">
    <property type="entry name" value="Choline_transptr-like"/>
</dbReference>
<evidence type="ECO:0000256" key="3">
    <source>
        <dbReference type="ARBA" id="ARBA00007168"/>
    </source>
</evidence>
<keyword evidence="7 8" id="KW-0472">Membrane</keyword>
<keyword evidence="5 8" id="KW-0812">Transmembrane</keyword>
<feature type="transmembrane region" description="Helical" evidence="8">
    <location>
        <begin position="213"/>
        <end position="232"/>
    </location>
</feature>
<organism evidence="10 11">
    <name type="scientific">Sporothrix stenoceras</name>
    <dbReference type="NCBI Taxonomy" id="5173"/>
    <lineage>
        <taxon>Eukaryota</taxon>
        <taxon>Fungi</taxon>
        <taxon>Dikarya</taxon>
        <taxon>Ascomycota</taxon>
        <taxon>Pezizomycotina</taxon>
        <taxon>Sordariomycetes</taxon>
        <taxon>Sordariomycetidae</taxon>
        <taxon>Ophiostomatales</taxon>
        <taxon>Ophiostomataceae</taxon>
        <taxon>Sporothrix</taxon>
    </lineage>
</organism>
<comment type="similarity">
    <text evidence="3 8">Belongs to the CTL (choline transporter-like) family.</text>
</comment>
<dbReference type="EMBL" id="JAWCUI010000065">
    <property type="protein sequence ID" value="KAL1890135.1"/>
    <property type="molecule type" value="Genomic_DNA"/>
</dbReference>